<proteinExistence type="predicted"/>
<reference evidence="1" key="2">
    <citation type="submission" date="2023-06" db="EMBL/GenBank/DDBJ databases">
        <authorList>
            <person name="Ma L."/>
            <person name="Liu K.-W."/>
            <person name="Li Z."/>
            <person name="Hsiao Y.-Y."/>
            <person name="Qi Y."/>
            <person name="Fu T."/>
            <person name="Tang G."/>
            <person name="Zhang D."/>
            <person name="Sun W.-H."/>
            <person name="Liu D.-K."/>
            <person name="Li Y."/>
            <person name="Chen G.-Z."/>
            <person name="Liu X.-D."/>
            <person name="Liao X.-Y."/>
            <person name="Jiang Y.-T."/>
            <person name="Yu X."/>
            <person name="Hao Y."/>
            <person name="Huang J."/>
            <person name="Zhao X.-W."/>
            <person name="Ke S."/>
            <person name="Chen Y.-Y."/>
            <person name="Wu W.-L."/>
            <person name="Hsu J.-L."/>
            <person name="Lin Y.-F."/>
            <person name="Huang M.-D."/>
            <person name="Li C.-Y."/>
            <person name="Huang L."/>
            <person name="Wang Z.-W."/>
            <person name="Zhao X."/>
            <person name="Zhong W.-Y."/>
            <person name="Peng D.-H."/>
            <person name="Ahmad S."/>
            <person name="Lan S."/>
            <person name="Zhang J.-S."/>
            <person name="Tsai W.-C."/>
            <person name="Van De Peer Y."/>
            <person name="Liu Z.-J."/>
        </authorList>
    </citation>
    <scope>NUCLEOTIDE SEQUENCE</scope>
    <source>
        <strain evidence="1">CP</strain>
        <tissue evidence="1">Leaves</tissue>
    </source>
</reference>
<dbReference type="Proteomes" id="UP001180020">
    <property type="component" value="Unassembled WGS sequence"/>
</dbReference>
<accession>A0AAV9F335</accession>
<dbReference type="EMBL" id="JAUJYO010000004">
    <property type="protein sequence ID" value="KAK1319962.1"/>
    <property type="molecule type" value="Genomic_DNA"/>
</dbReference>
<dbReference type="AlphaFoldDB" id="A0AAV9F335"/>
<gene>
    <name evidence="1" type="ORF">QJS10_CPB04g01500</name>
</gene>
<name>A0AAV9F335_ACOCL</name>
<sequence>MRTDAEEIDRLARRFLWAGGRTERVIHYINWERVTSEKAAGGLGIRRTPILRAASLAIMAYRVLLRPSMVQQVFGLKYKWSGNPWELPRAQRSSRNWRRLCEGHTLIRQHSSLPEVRIGDHEWWWELTPTTKPRVRDMYQLLLFA</sequence>
<evidence type="ECO:0000313" key="2">
    <source>
        <dbReference type="Proteomes" id="UP001180020"/>
    </source>
</evidence>
<comment type="caution">
    <text evidence="1">The sequence shown here is derived from an EMBL/GenBank/DDBJ whole genome shotgun (WGS) entry which is preliminary data.</text>
</comment>
<keyword evidence="2" id="KW-1185">Reference proteome</keyword>
<organism evidence="1 2">
    <name type="scientific">Acorus calamus</name>
    <name type="common">Sweet flag</name>
    <dbReference type="NCBI Taxonomy" id="4465"/>
    <lineage>
        <taxon>Eukaryota</taxon>
        <taxon>Viridiplantae</taxon>
        <taxon>Streptophyta</taxon>
        <taxon>Embryophyta</taxon>
        <taxon>Tracheophyta</taxon>
        <taxon>Spermatophyta</taxon>
        <taxon>Magnoliopsida</taxon>
        <taxon>Liliopsida</taxon>
        <taxon>Acoraceae</taxon>
        <taxon>Acorus</taxon>
    </lineage>
</organism>
<protein>
    <submittedName>
        <fullName evidence="1">Uncharacterized protein</fullName>
    </submittedName>
</protein>
<evidence type="ECO:0000313" key="1">
    <source>
        <dbReference type="EMBL" id="KAK1319962.1"/>
    </source>
</evidence>
<reference evidence="1" key="1">
    <citation type="journal article" date="2023" name="Nat. Commun.">
        <title>Diploid and tetraploid genomes of Acorus and the evolution of monocots.</title>
        <authorList>
            <person name="Ma L."/>
            <person name="Liu K.W."/>
            <person name="Li Z."/>
            <person name="Hsiao Y.Y."/>
            <person name="Qi Y."/>
            <person name="Fu T."/>
            <person name="Tang G.D."/>
            <person name="Zhang D."/>
            <person name="Sun W.H."/>
            <person name="Liu D.K."/>
            <person name="Li Y."/>
            <person name="Chen G.Z."/>
            <person name="Liu X.D."/>
            <person name="Liao X.Y."/>
            <person name="Jiang Y.T."/>
            <person name="Yu X."/>
            <person name="Hao Y."/>
            <person name="Huang J."/>
            <person name="Zhao X.W."/>
            <person name="Ke S."/>
            <person name="Chen Y.Y."/>
            <person name="Wu W.L."/>
            <person name="Hsu J.L."/>
            <person name="Lin Y.F."/>
            <person name="Huang M.D."/>
            <person name="Li C.Y."/>
            <person name="Huang L."/>
            <person name="Wang Z.W."/>
            <person name="Zhao X."/>
            <person name="Zhong W.Y."/>
            <person name="Peng D.H."/>
            <person name="Ahmad S."/>
            <person name="Lan S."/>
            <person name="Zhang J.S."/>
            <person name="Tsai W.C."/>
            <person name="Van de Peer Y."/>
            <person name="Liu Z.J."/>
        </authorList>
    </citation>
    <scope>NUCLEOTIDE SEQUENCE</scope>
    <source>
        <strain evidence="1">CP</strain>
    </source>
</reference>